<dbReference type="EMBL" id="OMOQ01000001">
    <property type="protein sequence ID" value="SPH17875.1"/>
    <property type="molecule type" value="Genomic_DNA"/>
</dbReference>
<dbReference type="InterPro" id="IPR016898">
    <property type="entry name" value="Polyphosphate_phosphotransfera"/>
</dbReference>
<evidence type="ECO:0000313" key="5">
    <source>
        <dbReference type="EMBL" id="SPH17875.1"/>
    </source>
</evidence>
<dbReference type="SUPFAM" id="SSF52540">
    <property type="entry name" value="P-loop containing nucleoside triphosphate hydrolases"/>
    <property type="match status" value="1"/>
</dbReference>
<comment type="similarity">
    <text evidence="1">Belongs to the polyphosphate kinase 2 (PPK2) family. Class I subfamily.</text>
</comment>
<evidence type="ECO:0000256" key="2">
    <source>
        <dbReference type="ARBA" id="ARBA00022679"/>
    </source>
</evidence>
<dbReference type="PIRSF" id="PIRSF028756">
    <property type="entry name" value="PPK2_prd"/>
    <property type="match status" value="1"/>
</dbReference>
<feature type="domain" description="Polyphosphate kinase-2-related" evidence="4">
    <location>
        <begin position="21"/>
        <end position="239"/>
    </location>
</feature>
<keyword evidence="6" id="KW-1185">Reference proteome</keyword>
<dbReference type="InterPro" id="IPR027417">
    <property type="entry name" value="P-loop_NTPase"/>
</dbReference>
<dbReference type="AlphaFoldDB" id="A0A2R8B5K5"/>
<evidence type="ECO:0000259" key="4">
    <source>
        <dbReference type="Pfam" id="PF03976"/>
    </source>
</evidence>
<keyword evidence="2" id="KW-0808">Transferase</keyword>
<keyword evidence="3" id="KW-0418">Kinase</keyword>
<dbReference type="RefSeq" id="WP_108852272.1">
    <property type="nucleotide sequence ID" value="NZ_OMOQ01000001.1"/>
</dbReference>
<evidence type="ECO:0000313" key="6">
    <source>
        <dbReference type="Proteomes" id="UP000244924"/>
    </source>
</evidence>
<dbReference type="Proteomes" id="UP000244924">
    <property type="component" value="Unassembled WGS sequence"/>
</dbReference>
<dbReference type="OrthoDB" id="9775224at2"/>
<dbReference type="Gene3D" id="3.40.50.300">
    <property type="entry name" value="P-loop containing nucleotide triphosphate hydrolases"/>
    <property type="match status" value="1"/>
</dbReference>
<dbReference type="PANTHER" id="PTHR34383:SF3">
    <property type="entry name" value="POLYPHOSPHATE:AMP PHOSPHOTRANSFERASE"/>
    <property type="match status" value="1"/>
</dbReference>
<proteinExistence type="inferred from homology"/>
<reference evidence="5 6" key="1">
    <citation type="submission" date="2018-03" db="EMBL/GenBank/DDBJ databases">
        <authorList>
            <person name="Keele B.F."/>
        </authorList>
    </citation>
    <scope>NUCLEOTIDE SEQUENCE [LARGE SCALE GENOMIC DNA]</scope>
    <source>
        <strain evidence="5 6">CECT 8626</strain>
    </source>
</reference>
<organism evidence="5 6">
    <name type="scientific">Albidovulum aquaemixtae</name>
    <dbReference type="NCBI Taxonomy" id="1542388"/>
    <lineage>
        <taxon>Bacteria</taxon>
        <taxon>Pseudomonadati</taxon>
        <taxon>Pseudomonadota</taxon>
        <taxon>Alphaproteobacteria</taxon>
        <taxon>Rhodobacterales</taxon>
        <taxon>Paracoccaceae</taxon>
        <taxon>Albidovulum</taxon>
    </lineage>
</organism>
<dbReference type="Pfam" id="PF03976">
    <property type="entry name" value="PPK2"/>
    <property type="match status" value="1"/>
</dbReference>
<evidence type="ECO:0000256" key="1">
    <source>
        <dbReference type="ARBA" id="ARBA00009924"/>
    </source>
</evidence>
<accession>A0A2R8B5K5</accession>
<name>A0A2R8B5K5_9RHOB</name>
<gene>
    <name evidence="5" type="ORF">DEA8626_01403</name>
</gene>
<dbReference type="PANTHER" id="PTHR34383">
    <property type="entry name" value="POLYPHOSPHATE:AMP PHOSPHOTRANSFERASE-RELATED"/>
    <property type="match status" value="1"/>
</dbReference>
<evidence type="ECO:0000256" key="3">
    <source>
        <dbReference type="ARBA" id="ARBA00022777"/>
    </source>
</evidence>
<protein>
    <recommendedName>
        <fullName evidence="4">Polyphosphate kinase-2-related domain-containing protein</fullName>
    </recommendedName>
</protein>
<dbReference type="InterPro" id="IPR022488">
    <property type="entry name" value="PPK2-related"/>
</dbReference>
<sequence length="277" mass="31746">MSAKPRSKPRLADADMSRKIGKAAYLKKLAALQRRMAQIQHAYLRGGASGVIVFEGWDAAGKGGTIRRLSAALDPRSFKVWPIGAPRNYYIQRHYLLRFMERLPPAGAISAFDRSWYGRVLVERVEGLTPEHRWQAAYREINEFERLLIDDGVRVVKLFFHVTPEEQLARFEERLRNPMKRWKLTYEDFRNRDRWDDYAAAIDEMFARTSTKAAPWHLVPANDKKSARLDAIGHIADRLGKGVDLASEKPHDGVLDAAEKYLDLDDDLVASLRGRTE</sequence>
<dbReference type="GO" id="GO:0008976">
    <property type="term" value="F:polyphosphate kinase activity"/>
    <property type="evidence" value="ECO:0007669"/>
    <property type="project" value="InterPro"/>
</dbReference>